<evidence type="ECO:0000259" key="3">
    <source>
        <dbReference type="Pfam" id="PF03061"/>
    </source>
</evidence>
<dbReference type="RefSeq" id="WP_022227707.1">
    <property type="nucleotide sequence ID" value="NZ_UGPP01000001.1"/>
</dbReference>
<dbReference type="EMBL" id="UGPP01000001">
    <property type="protein sequence ID" value="STY72145.1"/>
    <property type="molecule type" value="Genomic_DNA"/>
</dbReference>
<dbReference type="PANTHER" id="PTHR21660">
    <property type="entry name" value="THIOESTERASE SUPERFAMILY MEMBER-RELATED"/>
    <property type="match status" value="1"/>
</dbReference>
<dbReference type="SUPFAM" id="SSF54637">
    <property type="entry name" value="Thioesterase/thiol ester dehydrase-isomerase"/>
    <property type="match status" value="1"/>
</dbReference>
<dbReference type="CDD" id="cd03443">
    <property type="entry name" value="PaaI_thioesterase"/>
    <property type="match status" value="1"/>
</dbReference>
<evidence type="ECO:0000313" key="4">
    <source>
        <dbReference type="EMBL" id="STY72145.1"/>
    </source>
</evidence>
<dbReference type="InterPro" id="IPR006683">
    <property type="entry name" value="Thioestr_dom"/>
</dbReference>
<dbReference type="Gene3D" id="3.10.129.10">
    <property type="entry name" value="Hotdog Thioesterase"/>
    <property type="match status" value="1"/>
</dbReference>
<reference evidence="4 5" key="1">
    <citation type="submission" date="2018-06" db="EMBL/GenBank/DDBJ databases">
        <authorList>
            <consortium name="Pathogen Informatics"/>
            <person name="Doyle S."/>
        </authorList>
    </citation>
    <scope>NUCLEOTIDE SEQUENCE [LARGE SCALE GENOMIC DNA]</scope>
    <source>
        <strain evidence="4 5">NCTC10571</strain>
    </source>
</reference>
<proteinExistence type="inferred from homology"/>
<evidence type="ECO:0000313" key="5">
    <source>
        <dbReference type="Proteomes" id="UP000255234"/>
    </source>
</evidence>
<dbReference type="NCBIfam" id="TIGR00369">
    <property type="entry name" value="unchar_dom_1"/>
    <property type="match status" value="1"/>
</dbReference>
<dbReference type="InterPro" id="IPR003736">
    <property type="entry name" value="PAAI_dom"/>
</dbReference>
<dbReference type="Proteomes" id="UP000255234">
    <property type="component" value="Unassembled WGS sequence"/>
</dbReference>
<dbReference type="PANTHER" id="PTHR21660:SF1">
    <property type="entry name" value="ACYL-COENZYME A THIOESTERASE 13"/>
    <property type="match status" value="1"/>
</dbReference>
<organism evidence="4 5">
    <name type="scientific">Megamonas hypermegale</name>
    <dbReference type="NCBI Taxonomy" id="158847"/>
    <lineage>
        <taxon>Bacteria</taxon>
        <taxon>Bacillati</taxon>
        <taxon>Bacillota</taxon>
        <taxon>Negativicutes</taxon>
        <taxon>Selenomonadales</taxon>
        <taxon>Selenomonadaceae</taxon>
        <taxon>Megamonas</taxon>
    </lineage>
</organism>
<name>A0A378NW97_9FIRM</name>
<dbReference type="Pfam" id="PF03061">
    <property type="entry name" value="4HBT"/>
    <property type="match status" value="1"/>
</dbReference>
<sequence>MKQFNQDNMKSISDYINNFYEDNPFTKHLGVDIVSIDKGNVCVSLTIKHEHTNVYGIAHGGVIMSLCDMAMGAACLSVGKKVVTLDFNINILKSIDMEDVAIVKGIIIHNGRSTVVAECEVFNKDNKLCAKARGTFFVIGRLASE</sequence>
<dbReference type="GO" id="GO:0047617">
    <property type="term" value="F:fatty acyl-CoA hydrolase activity"/>
    <property type="evidence" value="ECO:0007669"/>
    <property type="project" value="InterPro"/>
</dbReference>
<dbReference type="InterPro" id="IPR029069">
    <property type="entry name" value="HotDog_dom_sf"/>
</dbReference>
<protein>
    <submittedName>
        <fullName evidence="4">Acyl-coenzyme A thioesterase PaaI</fullName>
        <ecNumber evidence="4">3.1.2.-</ecNumber>
    </submittedName>
</protein>
<dbReference type="AlphaFoldDB" id="A0A378NW97"/>
<gene>
    <name evidence="4" type="primary">paaI</name>
    <name evidence="4" type="ORF">NCTC10571_02336</name>
</gene>
<dbReference type="STRING" id="1122216.GCA_000423385_01687"/>
<feature type="domain" description="Thioesterase" evidence="3">
    <location>
        <begin position="55"/>
        <end position="130"/>
    </location>
</feature>
<dbReference type="InterPro" id="IPR039298">
    <property type="entry name" value="ACOT13"/>
</dbReference>
<dbReference type="EC" id="3.1.2.-" evidence="4"/>
<evidence type="ECO:0000256" key="1">
    <source>
        <dbReference type="ARBA" id="ARBA00008324"/>
    </source>
</evidence>
<accession>A0A378NW97</accession>
<keyword evidence="2 4" id="KW-0378">Hydrolase</keyword>
<evidence type="ECO:0000256" key="2">
    <source>
        <dbReference type="ARBA" id="ARBA00022801"/>
    </source>
</evidence>
<comment type="similarity">
    <text evidence="1">Belongs to the thioesterase PaaI family.</text>
</comment>